<feature type="compositionally biased region" description="Low complexity" evidence="1">
    <location>
        <begin position="125"/>
        <end position="142"/>
    </location>
</feature>
<feature type="region of interest" description="Disordered" evidence="1">
    <location>
        <begin position="122"/>
        <end position="142"/>
    </location>
</feature>
<feature type="region of interest" description="Disordered" evidence="1">
    <location>
        <begin position="246"/>
        <end position="265"/>
    </location>
</feature>
<dbReference type="Proteomes" id="UP001145021">
    <property type="component" value="Unassembled WGS sequence"/>
</dbReference>
<evidence type="ECO:0000313" key="3">
    <source>
        <dbReference type="Proteomes" id="UP001145021"/>
    </source>
</evidence>
<feature type="compositionally biased region" description="Acidic residues" evidence="1">
    <location>
        <begin position="643"/>
        <end position="652"/>
    </location>
</feature>
<keyword evidence="3" id="KW-1185">Reference proteome</keyword>
<evidence type="ECO:0000313" key="2">
    <source>
        <dbReference type="EMBL" id="KAJ1643677.1"/>
    </source>
</evidence>
<feature type="region of interest" description="Disordered" evidence="1">
    <location>
        <begin position="1036"/>
        <end position="1062"/>
    </location>
</feature>
<dbReference type="AlphaFoldDB" id="A0A9W7XHM7"/>
<sequence>MGPGSTQVAPVTQPSSLHRHQQNGEKNGTAVSAQNQQQQQQLSPKACPATVHNHSHSHSCGHHVKDVCCILPSPVQSALEFVADMAQLLMPSLFMACPNGGCNLTRTLLDIASVRRNCISHKPLSESSSPSLSLSSSSSAESSPQLSEKQLADLEMASTASFVSVEPGDSFGFDHSTRSCACGCECCQSRCCFTSSTASVRTWRSIAWQTQSLVSLHNLLNSQRSLKRASVSQHIIAETFQLANKTGAAPTSSTGPAQNKSAARERSSVPLGLLSSLAVEDDVQPPSYHNLSVNAGCFSNNASADKKHNVSGDSAQNNAAVAVVPHHHAYSATSEVPAPDADCASCIDQKLVEANRYLMRRVRKLEITNQIIKEAYDEVQEILLAERQSKATQLQALERKHQDDMLKLVEEYQKREGESGYFFGIDNELSNYDSGLSSSFESTRASRASTTKSVTAYLDNRNISLSISDIEFCDTESLSSDFSGHSDKNTAVLPQKVAGDASRNALLSASSVLTPMSHSLPTAKDASSVSGDCDAAATSFAANAADDDEDEDELDGISITWIREKNANPDADADTDADSESDSESDSDSSSSNEEDEDDFDDDDDDDDGWGDNLVPKVVAGKERCASTSTASNHQDSDKESDLDLSFDSEPETDLSNIFDRFNRDSEPYSEQSNLQPKVSNLQHLLSPEDYIGIDPAAAVINRYYANNNGTLDIAADIDDIPTDGYDRESHSEAIGDSYAESDAQMLDSLSPHSIWDAMRDSSTASVVEDSAKTQEDREMELIVQLPADQRIAKFVNRASSHLQQGARGGLSLGFMLHNLEILAAQFASNHVSILCAFIESLYRLTEAIGNESSDIGLSRSSAWSASDAAVTPPSALAKRLREDQQSRRLAVLRVVKLLHTFITLPDDQSTVLRLLEKLSEANQGTRLGIHALLLRTLYENELLDSGSINQWYKGQPAEQSAGLQHAHLIRKNAVPLLHQLAEDAASTALLMDEIQQQVLQTSGGTSNSTAMSTPSHMGSATRACWAGSLTPVSDENTMLTSQSSDSECPERSDDRAPASNSISNRINVLSISRKSSALLLSGSSSNRMARRLSDPSSPVIDCSRPTKQVTFAAV</sequence>
<feature type="compositionally biased region" description="Acidic residues" evidence="1">
    <location>
        <begin position="571"/>
        <end position="610"/>
    </location>
</feature>
<feature type="compositionally biased region" description="Polar residues" evidence="1">
    <location>
        <begin position="1036"/>
        <end position="1047"/>
    </location>
</feature>
<organism evidence="2 3">
    <name type="scientific">Coemansia asiatica</name>
    <dbReference type="NCBI Taxonomy" id="1052880"/>
    <lineage>
        <taxon>Eukaryota</taxon>
        <taxon>Fungi</taxon>
        <taxon>Fungi incertae sedis</taxon>
        <taxon>Zoopagomycota</taxon>
        <taxon>Kickxellomycotina</taxon>
        <taxon>Kickxellomycetes</taxon>
        <taxon>Kickxellales</taxon>
        <taxon>Kickxellaceae</taxon>
        <taxon>Coemansia</taxon>
    </lineage>
</organism>
<accession>A0A9W7XHM7</accession>
<feature type="region of interest" description="Disordered" evidence="1">
    <location>
        <begin position="1"/>
        <end position="55"/>
    </location>
</feature>
<dbReference type="EMBL" id="JANBOH010000231">
    <property type="protein sequence ID" value="KAJ1643677.1"/>
    <property type="molecule type" value="Genomic_DNA"/>
</dbReference>
<feature type="compositionally biased region" description="Polar residues" evidence="1">
    <location>
        <begin position="246"/>
        <end position="261"/>
    </location>
</feature>
<dbReference type="Gene3D" id="1.25.40.180">
    <property type="match status" value="1"/>
</dbReference>
<feature type="region of interest" description="Disordered" evidence="1">
    <location>
        <begin position="560"/>
        <end position="652"/>
    </location>
</feature>
<feature type="compositionally biased region" description="Polar residues" evidence="1">
    <location>
        <begin position="24"/>
        <end position="33"/>
    </location>
</feature>
<reference evidence="2" key="1">
    <citation type="submission" date="2022-07" db="EMBL/GenBank/DDBJ databases">
        <title>Phylogenomic reconstructions and comparative analyses of Kickxellomycotina fungi.</title>
        <authorList>
            <person name="Reynolds N.K."/>
            <person name="Stajich J.E."/>
            <person name="Barry K."/>
            <person name="Grigoriev I.V."/>
            <person name="Crous P."/>
            <person name="Smith M.E."/>
        </authorList>
    </citation>
    <scope>NUCLEOTIDE SEQUENCE</scope>
    <source>
        <strain evidence="2">NBRC 105413</strain>
    </source>
</reference>
<comment type="caution">
    <text evidence="2">The sequence shown here is derived from an EMBL/GenBank/DDBJ whole genome shotgun (WGS) entry which is preliminary data.</text>
</comment>
<gene>
    <name evidence="2" type="ORF">LPJ64_004568</name>
</gene>
<name>A0A9W7XHM7_9FUNG</name>
<evidence type="ECO:0000256" key="1">
    <source>
        <dbReference type="SAM" id="MobiDB-lite"/>
    </source>
</evidence>
<proteinExistence type="predicted"/>
<protein>
    <submittedName>
        <fullName evidence="2">Uncharacterized protein</fullName>
    </submittedName>
</protein>
<feature type="compositionally biased region" description="Polar residues" evidence="1">
    <location>
        <begin position="1"/>
        <end position="16"/>
    </location>
</feature>